<dbReference type="KEGG" id="bcel:BcellWH2_04799"/>
<evidence type="ECO:0000313" key="3">
    <source>
        <dbReference type="EMBL" id="MDE8694551.1"/>
    </source>
</evidence>
<name>A0A0P0GCE9_9BACE</name>
<gene>
    <name evidence="2" type="ORF">BcellWH2_04799</name>
    <name evidence="3" type="ORF">PZH42_10575</name>
</gene>
<keyword evidence="1" id="KW-1133">Transmembrane helix</keyword>
<reference evidence="2 4" key="1">
    <citation type="journal article" date="2015" name="Science">
        <title>Genetic determinants of in vivo fitness and diet responsiveness in multiple human gut Bacteroides.</title>
        <authorList>
            <person name="Wu M."/>
            <person name="McNulty N.P."/>
            <person name="Rodionov D.A."/>
            <person name="Khoroshkin M.S."/>
            <person name="Griffin N.W."/>
            <person name="Cheng J."/>
            <person name="Latreille P."/>
            <person name="Kerstetter R.A."/>
            <person name="Terrapon N."/>
            <person name="Henrissat B."/>
            <person name="Osterman A.L."/>
            <person name="Gordon J.I."/>
        </authorList>
    </citation>
    <scope>NUCLEOTIDE SEQUENCE [LARGE SCALE GENOMIC DNA]</scope>
    <source>
        <strain evidence="2 4">WH2</strain>
    </source>
</reference>
<evidence type="ECO:0000256" key="1">
    <source>
        <dbReference type="SAM" id="Phobius"/>
    </source>
</evidence>
<evidence type="ECO:0000313" key="2">
    <source>
        <dbReference type="EMBL" id="ALJ62009.1"/>
    </source>
</evidence>
<dbReference type="RefSeq" id="WP_022209377.1">
    <property type="nucleotide sequence ID" value="NZ_CAXKYC010000022.1"/>
</dbReference>
<dbReference type="EMBL" id="JARFID010000008">
    <property type="protein sequence ID" value="MDE8694551.1"/>
    <property type="molecule type" value="Genomic_DNA"/>
</dbReference>
<keyword evidence="1" id="KW-0812">Transmembrane</keyword>
<keyword evidence="1" id="KW-0472">Membrane</keyword>
<evidence type="ECO:0008006" key="5">
    <source>
        <dbReference type="Google" id="ProtNLM"/>
    </source>
</evidence>
<evidence type="ECO:0000313" key="4">
    <source>
        <dbReference type="Proteomes" id="UP000061809"/>
    </source>
</evidence>
<reference evidence="3" key="2">
    <citation type="submission" date="2023-03" db="EMBL/GenBank/DDBJ databases">
        <title>DFI Biobank Strains.</title>
        <authorList>
            <person name="Mostad J."/>
            <person name="Paddock L."/>
            <person name="Medina S."/>
            <person name="Waligurski E."/>
            <person name="Barat B."/>
            <person name="Smith R."/>
            <person name="Burgo V."/>
            <person name="Metcalfe C."/>
            <person name="Woodson C."/>
            <person name="Sundararajan A."/>
            <person name="Ramaswamy R."/>
            <person name="Lin H."/>
            <person name="Pamer E.G."/>
        </authorList>
    </citation>
    <scope>NUCLEOTIDE SEQUENCE</scope>
    <source>
        <strain evidence="3">DFI.9.5</strain>
    </source>
</reference>
<sequence length="71" mass="8186">MMNWQQWVVAILLLLCIVRIGWGIYAFFRRTKENGNPCANCVTGCDLKRLMDEKRAECSATKKEKKKNCCG</sequence>
<accession>A0A0P0GCE9</accession>
<dbReference type="Proteomes" id="UP000061809">
    <property type="component" value="Chromosome"/>
</dbReference>
<proteinExistence type="predicted"/>
<protein>
    <recommendedName>
        <fullName evidence="5">FeoB-associated Cys-rich membrane protein</fullName>
    </recommendedName>
</protein>
<dbReference type="EMBL" id="CP012801">
    <property type="protein sequence ID" value="ALJ62009.1"/>
    <property type="molecule type" value="Genomic_DNA"/>
</dbReference>
<organism evidence="2 4">
    <name type="scientific">Bacteroides cellulosilyticus</name>
    <dbReference type="NCBI Taxonomy" id="246787"/>
    <lineage>
        <taxon>Bacteria</taxon>
        <taxon>Pseudomonadati</taxon>
        <taxon>Bacteroidota</taxon>
        <taxon>Bacteroidia</taxon>
        <taxon>Bacteroidales</taxon>
        <taxon>Bacteroidaceae</taxon>
        <taxon>Bacteroides</taxon>
    </lineage>
</organism>
<dbReference type="Proteomes" id="UP001221924">
    <property type="component" value="Unassembled WGS sequence"/>
</dbReference>
<feature type="transmembrane region" description="Helical" evidence="1">
    <location>
        <begin position="6"/>
        <end position="28"/>
    </location>
</feature>
<dbReference type="PATRIC" id="fig|246787.4.peg.4955"/>
<dbReference type="AlphaFoldDB" id="A0A0P0GCE9"/>